<evidence type="ECO:0000313" key="4">
    <source>
        <dbReference type="EMBL" id="VAV87309.1"/>
    </source>
</evidence>
<name>A0A3B0R504_9ZZZZ</name>
<dbReference type="EMBL" id="UOEC01000027">
    <property type="protein sequence ID" value="VAV87309.1"/>
    <property type="molecule type" value="Genomic_DNA"/>
</dbReference>
<dbReference type="Gene3D" id="3.10.129.10">
    <property type="entry name" value="Hotdog Thioesterase"/>
    <property type="match status" value="1"/>
</dbReference>
<evidence type="ECO:0000256" key="1">
    <source>
        <dbReference type="ARBA" id="ARBA00008324"/>
    </source>
</evidence>
<organism evidence="4">
    <name type="scientific">hydrothermal vent metagenome</name>
    <dbReference type="NCBI Taxonomy" id="652676"/>
    <lineage>
        <taxon>unclassified sequences</taxon>
        <taxon>metagenomes</taxon>
        <taxon>ecological metagenomes</taxon>
    </lineage>
</organism>
<dbReference type="InterPro" id="IPR052723">
    <property type="entry name" value="Acyl-CoA_thioesterase_PaaI"/>
</dbReference>
<dbReference type="FunFam" id="3.10.129.10:FF:000022">
    <property type="entry name" value="Phenylacetic acid degradation protein"/>
    <property type="match status" value="1"/>
</dbReference>
<dbReference type="NCBIfam" id="TIGR00369">
    <property type="entry name" value="unchar_dom_1"/>
    <property type="match status" value="1"/>
</dbReference>
<dbReference type="CDD" id="cd03443">
    <property type="entry name" value="PaaI_thioesterase"/>
    <property type="match status" value="1"/>
</dbReference>
<protein>
    <submittedName>
        <fullName evidence="4">Acyl-coenzyme A thioesterase PaaD (Pse.pu.) (E. coli PaaI)</fullName>
    </submittedName>
</protein>
<sequence length="133" mass="14092">MLSLDEASKSLGVKICQISPGQANLAMQITDKMLNSHKTCHGGFIFTLADSAFALACNSYNKTAVAASCDISFVRPGFAGDTLTATATEQYKGGRNGIYDVAVTNQNNETIALFRGKSRVISKTGPLDDPNPN</sequence>
<dbReference type="NCBIfam" id="TIGR02286">
    <property type="entry name" value="PaaD"/>
    <property type="match status" value="1"/>
</dbReference>
<reference evidence="4" key="1">
    <citation type="submission" date="2018-06" db="EMBL/GenBank/DDBJ databases">
        <authorList>
            <person name="Zhirakovskaya E."/>
        </authorList>
    </citation>
    <scope>NUCLEOTIDE SEQUENCE</scope>
</reference>
<evidence type="ECO:0000256" key="2">
    <source>
        <dbReference type="ARBA" id="ARBA00022801"/>
    </source>
</evidence>
<dbReference type="InterPro" id="IPR003736">
    <property type="entry name" value="PAAI_dom"/>
</dbReference>
<dbReference type="SUPFAM" id="SSF54637">
    <property type="entry name" value="Thioesterase/thiol ester dehydrase-isomerase"/>
    <property type="match status" value="1"/>
</dbReference>
<dbReference type="InterPro" id="IPR011973">
    <property type="entry name" value="PaaD"/>
</dbReference>
<proteinExistence type="inferred from homology"/>
<accession>A0A3B0R504</accession>
<feature type="domain" description="Thioesterase" evidence="3">
    <location>
        <begin position="37"/>
        <end position="111"/>
    </location>
</feature>
<keyword evidence="2" id="KW-0378">Hydrolase</keyword>
<dbReference type="InterPro" id="IPR029069">
    <property type="entry name" value="HotDog_dom_sf"/>
</dbReference>
<dbReference type="PANTHER" id="PTHR42856">
    <property type="entry name" value="ACYL-COENZYME A THIOESTERASE PAAI"/>
    <property type="match status" value="1"/>
</dbReference>
<dbReference type="AlphaFoldDB" id="A0A3B0R504"/>
<gene>
    <name evidence="4" type="ORF">MNBD_ALPHA08-249</name>
</gene>
<dbReference type="InterPro" id="IPR006683">
    <property type="entry name" value="Thioestr_dom"/>
</dbReference>
<dbReference type="GO" id="GO:0016289">
    <property type="term" value="F:acyl-CoA hydrolase activity"/>
    <property type="evidence" value="ECO:0007669"/>
    <property type="project" value="TreeGrafter"/>
</dbReference>
<comment type="similarity">
    <text evidence="1">Belongs to the thioesterase PaaI family.</text>
</comment>
<evidence type="ECO:0000259" key="3">
    <source>
        <dbReference type="Pfam" id="PF03061"/>
    </source>
</evidence>
<dbReference type="Pfam" id="PF03061">
    <property type="entry name" value="4HBT"/>
    <property type="match status" value="1"/>
</dbReference>
<dbReference type="PANTHER" id="PTHR42856:SF1">
    <property type="entry name" value="ACYL-COENZYME A THIOESTERASE PAAI"/>
    <property type="match status" value="1"/>
</dbReference>